<dbReference type="AlphaFoldDB" id="A0AA40LL84"/>
<reference evidence="2" key="1">
    <citation type="submission" date="2023-06" db="EMBL/GenBank/DDBJ databases">
        <title>Reference genome for the Northern bat (Eptesicus nilssonii), a most northern bat species.</title>
        <authorList>
            <person name="Laine V.N."/>
            <person name="Pulliainen A.T."/>
            <person name="Lilley T.M."/>
        </authorList>
    </citation>
    <scope>NUCLEOTIDE SEQUENCE</scope>
    <source>
        <strain evidence="2">BLF_Eptnil</strain>
        <tissue evidence="2">Kidney</tissue>
    </source>
</reference>
<dbReference type="EMBL" id="JAULJE010000011">
    <property type="protein sequence ID" value="KAK1337816.1"/>
    <property type="molecule type" value="Genomic_DNA"/>
</dbReference>
<dbReference type="Proteomes" id="UP001177744">
    <property type="component" value="Unassembled WGS sequence"/>
</dbReference>
<comment type="caution">
    <text evidence="2">The sequence shown here is derived from an EMBL/GenBank/DDBJ whole genome shotgun (WGS) entry which is preliminary data.</text>
</comment>
<protein>
    <submittedName>
        <fullName evidence="2">Uncharacterized protein</fullName>
    </submittedName>
</protein>
<proteinExistence type="predicted"/>
<feature type="compositionally biased region" description="Low complexity" evidence="1">
    <location>
        <begin position="74"/>
        <end position="88"/>
    </location>
</feature>
<organism evidence="2 3">
    <name type="scientific">Cnephaeus nilssonii</name>
    <name type="common">Northern bat</name>
    <name type="synonym">Eptesicus nilssonii</name>
    <dbReference type="NCBI Taxonomy" id="3371016"/>
    <lineage>
        <taxon>Eukaryota</taxon>
        <taxon>Metazoa</taxon>
        <taxon>Chordata</taxon>
        <taxon>Craniata</taxon>
        <taxon>Vertebrata</taxon>
        <taxon>Euteleostomi</taxon>
        <taxon>Mammalia</taxon>
        <taxon>Eutheria</taxon>
        <taxon>Laurasiatheria</taxon>
        <taxon>Chiroptera</taxon>
        <taxon>Yangochiroptera</taxon>
        <taxon>Vespertilionidae</taxon>
        <taxon>Cnephaeus</taxon>
    </lineage>
</organism>
<sequence length="101" mass="10286">MVRERESFLAPSSGVQPARAQASAAGGRSVTVTERVLTPASTLQSSAPVAAETAVTARRTVVSGAGIPGPPPSFSSEESSCTVTTASTRVSQRSTVQHPYA</sequence>
<evidence type="ECO:0000313" key="2">
    <source>
        <dbReference type="EMBL" id="KAK1337816.1"/>
    </source>
</evidence>
<feature type="compositionally biased region" description="Polar residues" evidence="1">
    <location>
        <begin position="89"/>
        <end position="101"/>
    </location>
</feature>
<feature type="region of interest" description="Disordered" evidence="1">
    <location>
        <begin position="64"/>
        <end position="101"/>
    </location>
</feature>
<evidence type="ECO:0000313" key="3">
    <source>
        <dbReference type="Proteomes" id="UP001177744"/>
    </source>
</evidence>
<feature type="compositionally biased region" description="Low complexity" evidence="1">
    <location>
        <begin position="15"/>
        <end position="29"/>
    </location>
</feature>
<name>A0AA40LL84_CNENI</name>
<feature type="region of interest" description="Disordered" evidence="1">
    <location>
        <begin position="1"/>
        <end position="29"/>
    </location>
</feature>
<evidence type="ECO:0000256" key="1">
    <source>
        <dbReference type="SAM" id="MobiDB-lite"/>
    </source>
</evidence>
<accession>A0AA40LL84</accession>
<gene>
    <name evidence="2" type="ORF">QTO34_002452</name>
</gene>
<keyword evidence="3" id="KW-1185">Reference proteome</keyword>